<reference evidence="3 4" key="1">
    <citation type="submission" date="2015-09" db="EMBL/GenBank/DDBJ databases">
        <authorList>
            <consortium name="Pathogen Informatics"/>
        </authorList>
    </citation>
    <scope>NUCLEOTIDE SEQUENCE [LARGE SCALE GENOMIC DNA]</scope>
    <source>
        <strain evidence="3 4">2789STDY5834911</strain>
    </source>
</reference>
<accession>A0A174STM8</accession>
<organism evidence="3 4">
    <name type="scientific">Blautia wexlerae</name>
    <dbReference type="NCBI Taxonomy" id="418240"/>
    <lineage>
        <taxon>Bacteria</taxon>
        <taxon>Bacillati</taxon>
        <taxon>Bacillota</taxon>
        <taxon>Clostridia</taxon>
        <taxon>Lachnospirales</taxon>
        <taxon>Lachnospiraceae</taxon>
        <taxon>Blautia</taxon>
    </lineage>
</organism>
<dbReference type="OrthoDB" id="2213423at2"/>
<dbReference type="AlphaFoldDB" id="A0A174STM8"/>
<evidence type="ECO:0000313" key="3">
    <source>
        <dbReference type="EMBL" id="CUP97909.1"/>
    </source>
</evidence>
<sequence length="246" mass="28010">MSNNKYINTIPNPNDIIRLFCFPYAGGSSSVYNSWAKSFSSRIGVYPLQLPGREWRIAESPIDNMNTLISEILPELTPFLDKPFILFGHSMGAKIVYALSKELIALHFLPSAIIFSGALPPNVPPQNPLYDKPDSYLIEDLKRLSGTPSELLDNKEFMSFILPMLRADYTLTEKYTDSTSYCFHSPLLILGGQSDPETTLKGLQEWKTYTNIHCHIKLFEGNHFFIFENPDCPKFIESFILSFIEH</sequence>
<feature type="domain" description="Thioesterase" evidence="2">
    <location>
        <begin position="18"/>
        <end position="229"/>
    </location>
</feature>
<dbReference type="InterPro" id="IPR012223">
    <property type="entry name" value="TEII"/>
</dbReference>
<dbReference type="Pfam" id="PF00975">
    <property type="entry name" value="Thioesterase"/>
    <property type="match status" value="1"/>
</dbReference>
<dbReference type="EC" id="1.1.-.-" evidence="3"/>
<dbReference type="Gene3D" id="3.40.50.1820">
    <property type="entry name" value="alpha/beta hydrolase"/>
    <property type="match status" value="1"/>
</dbReference>
<proteinExistence type="inferred from homology"/>
<dbReference type="Proteomes" id="UP000095712">
    <property type="component" value="Unassembled WGS sequence"/>
</dbReference>
<evidence type="ECO:0000256" key="1">
    <source>
        <dbReference type="ARBA" id="ARBA00007169"/>
    </source>
</evidence>
<evidence type="ECO:0000259" key="2">
    <source>
        <dbReference type="Pfam" id="PF00975"/>
    </source>
</evidence>
<dbReference type="PANTHER" id="PTHR11487">
    <property type="entry name" value="THIOESTERASE"/>
    <property type="match status" value="1"/>
</dbReference>
<dbReference type="InterPro" id="IPR001031">
    <property type="entry name" value="Thioesterase"/>
</dbReference>
<dbReference type="PANTHER" id="PTHR11487:SF0">
    <property type="entry name" value="S-ACYL FATTY ACID SYNTHASE THIOESTERASE, MEDIUM CHAIN"/>
    <property type="match status" value="1"/>
</dbReference>
<dbReference type="GO" id="GO:0016491">
    <property type="term" value="F:oxidoreductase activity"/>
    <property type="evidence" value="ECO:0007669"/>
    <property type="project" value="UniProtKB-KW"/>
</dbReference>
<evidence type="ECO:0000313" key="4">
    <source>
        <dbReference type="Proteomes" id="UP000095712"/>
    </source>
</evidence>
<comment type="similarity">
    <text evidence="1">Belongs to the thioesterase family.</text>
</comment>
<dbReference type="InterPro" id="IPR029058">
    <property type="entry name" value="AB_hydrolase_fold"/>
</dbReference>
<protein>
    <submittedName>
        <fullName evidence="3">Linear gramicidin dehydrogenase LgrE</fullName>
        <ecNumber evidence="3">1.1.-.-</ecNumber>
    </submittedName>
</protein>
<dbReference type="RefSeq" id="WP_055153171.1">
    <property type="nucleotide sequence ID" value="NZ_CZAW01000052.1"/>
</dbReference>
<keyword evidence="3" id="KW-0560">Oxidoreductase</keyword>
<name>A0A174STM8_9FIRM</name>
<dbReference type="SUPFAM" id="SSF53474">
    <property type="entry name" value="alpha/beta-Hydrolases"/>
    <property type="match status" value="1"/>
</dbReference>
<dbReference type="GO" id="GO:0008610">
    <property type="term" value="P:lipid biosynthetic process"/>
    <property type="evidence" value="ECO:0007669"/>
    <property type="project" value="TreeGrafter"/>
</dbReference>
<gene>
    <name evidence="3" type="primary">lgrE</name>
    <name evidence="3" type="ORF">ERS852523_03490</name>
</gene>
<dbReference type="EMBL" id="CZAW01000052">
    <property type="protein sequence ID" value="CUP97909.1"/>
    <property type="molecule type" value="Genomic_DNA"/>
</dbReference>